<dbReference type="InterPro" id="IPR011009">
    <property type="entry name" value="Kinase-like_dom_sf"/>
</dbReference>
<evidence type="ECO:0000313" key="3">
    <source>
        <dbReference type="Proteomes" id="UP001225356"/>
    </source>
</evidence>
<dbReference type="Proteomes" id="UP001225356">
    <property type="component" value="Unassembled WGS sequence"/>
</dbReference>
<gene>
    <name evidence="2" type="ORF">J2853_002841</name>
</gene>
<name>A0ABT9QA46_9ACTN</name>
<keyword evidence="3" id="KW-1185">Reference proteome</keyword>
<protein>
    <submittedName>
        <fullName evidence="2">Homoserine kinase type II</fullName>
        <ecNumber evidence="2">2.7.1.39</ecNumber>
    </submittedName>
</protein>
<evidence type="ECO:0000313" key="2">
    <source>
        <dbReference type="EMBL" id="MDP9843630.1"/>
    </source>
</evidence>
<dbReference type="Gene3D" id="3.90.1200.10">
    <property type="match status" value="1"/>
</dbReference>
<proteinExistence type="predicted"/>
<dbReference type="InterPro" id="IPR002575">
    <property type="entry name" value="Aminoglycoside_PTrfase"/>
</dbReference>
<dbReference type="EMBL" id="JAUSQU010000001">
    <property type="protein sequence ID" value="MDP9843630.1"/>
    <property type="molecule type" value="Genomic_DNA"/>
</dbReference>
<feature type="domain" description="Aminoglycoside phosphotransferase" evidence="1">
    <location>
        <begin position="9"/>
        <end position="192"/>
    </location>
</feature>
<reference evidence="2 3" key="1">
    <citation type="submission" date="2023-07" db="EMBL/GenBank/DDBJ databases">
        <title>Sequencing the genomes of 1000 actinobacteria strains.</title>
        <authorList>
            <person name="Klenk H.-P."/>
        </authorList>
    </citation>
    <scope>NUCLEOTIDE SEQUENCE [LARGE SCALE GENOMIC DNA]</scope>
    <source>
        <strain evidence="2 3">DSM 46740</strain>
    </source>
</reference>
<sequence length="261" mass="27986">MIDDSTPPAVSVWEWMPGHVSTLLSPPQLAAAGTALGRIHALFAGLPGSAPAEGPAGQRWRDIDVDDITATIDQLLETIAGRIDAGDGDAFDVEAQRTLLERRDQLVHVPELVAGLPADLTVQVVHGDYSPVNLLFVGERLSAVLDFRPPDPFLLAYDLGRMAFYPNSVTGDADWLGAAATLIGAYRQEHPAVAAADVRTCGRVALLQLLKSLYGVRQHYLKPGVFQDDLDAFWLLRHRAVSVLPADLAATDTLLAGPADD</sequence>
<organism evidence="2 3">
    <name type="scientific">Streptosporangium lutulentum</name>
    <dbReference type="NCBI Taxonomy" id="1461250"/>
    <lineage>
        <taxon>Bacteria</taxon>
        <taxon>Bacillati</taxon>
        <taxon>Actinomycetota</taxon>
        <taxon>Actinomycetes</taxon>
        <taxon>Streptosporangiales</taxon>
        <taxon>Streptosporangiaceae</taxon>
        <taxon>Streptosporangium</taxon>
    </lineage>
</organism>
<accession>A0ABT9QA46</accession>
<keyword evidence="2" id="KW-0418">Kinase</keyword>
<evidence type="ECO:0000259" key="1">
    <source>
        <dbReference type="Pfam" id="PF01636"/>
    </source>
</evidence>
<comment type="caution">
    <text evidence="2">The sequence shown here is derived from an EMBL/GenBank/DDBJ whole genome shotgun (WGS) entry which is preliminary data.</text>
</comment>
<dbReference type="EC" id="2.7.1.39" evidence="2"/>
<dbReference type="SUPFAM" id="SSF56112">
    <property type="entry name" value="Protein kinase-like (PK-like)"/>
    <property type="match status" value="1"/>
</dbReference>
<dbReference type="Pfam" id="PF01636">
    <property type="entry name" value="APH"/>
    <property type="match status" value="1"/>
</dbReference>
<dbReference type="GO" id="GO:0004413">
    <property type="term" value="F:homoserine kinase activity"/>
    <property type="evidence" value="ECO:0007669"/>
    <property type="project" value="UniProtKB-EC"/>
</dbReference>
<keyword evidence="2" id="KW-0808">Transferase</keyword>